<evidence type="ECO:0000313" key="2">
    <source>
        <dbReference type="EMBL" id="KAJ8531924.1"/>
    </source>
</evidence>
<reference evidence="3" key="1">
    <citation type="journal article" date="2023" name="Proc. Natl. Acad. Sci. U.S.A.">
        <title>Genomic and structural basis for evolution of tropane alkaloid biosynthesis.</title>
        <authorList>
            <person name="Wanga Y.-J."/>
            <person name="Taina T."/>
            <person name="Yua J.-Y."/>
            <person name="Lia J."/>
            <person name="Xua B."/>
            <person name="Chenc J."/>
            <person name="D'Auriad J.C."/>
            <person name="Huanga J.-P."/>
            <person name="Huanga S.-X."/>
        </authorList>
    </citation>
    <scope>NUCLEOTIDE SEQUENCE [LARGE SCALE GENOMIC DNA]</scope>
    <source>
        <strain evidence="3">cv. KIB-2019</strain>
    </source>
</reference>
<organism evidence="2 3">
    <name type="scientific">Anisodus acutangulus</name>
    <dbReference type="NCBI Taxonomy" id="402998"/>
    <lineage>
        <taxon>Eukaryota</taxon>
        <taxon>Viridiplantae</taxon>
        <taxon>Streptophyta</taxon>
        <taxon>Embryophyta</taxon>
        <taxon>Tracheophyta</taxon>
        <taxon>Spermatophyta</taxon>
        <taxon>Magnoliopsida</taxon>
        <taxon>eudicotyledons</taxon>
        <taxon>Gunneridae</taxon>
        <taxon>Pentapetalae</taxon>
        <taxon>asterids</taxon>
        <taxon>lamiids</taxon>
        <taxon>Solanales</taxon>
        <taxon>Solanaceae</taxon>
        <taxon>Solanoideae</taxon>
        <taxon>Hyoscyameae</taxon>
        <taxon>Anisodus</taxon>
    </lineage>
</organism>
<dbReference type="Proteomes" id="UP001152561">
    <property type="component" value="Unassembled WGS sequence"/>
</dbReference>
<dbReference type="EMBL" id="JAJAGQ010000020">
    <property type="protein sequence ID" value="KAJ8531924.1"/>
    <property type="molecule type" value="Genomic_DNA"/>
</dbReference>
<feature type="compositionally biased region" description="Polar residues" evidence="1">
    <location>
        <begin position="163"/>
        <end position="193"/>
    </location>
</feature>
<feature type="region of interest" description="Disordered" evidence="1">
    <location>
        <begin position="1"/>
        <end position="209"/>
    </location>
</feature>
<accession>A0A9Q1QYJ2</accession>
<evidence type="ECO:0000256" key="1">
    <source>
        <dbReference type="SAM" id="MobiDB-lite"/>
    </source>
</evidence>
<name>A0A9Q1QYJ2_9SOLA</name>
<protein>
    <submittedName>
        <fullName evidence="2">Uncharacterized protein</fullName>
    </submittedName>
</protein>
<feature type="compositionally biased region" description="Basic and acidic residues" evidence="1">
    <location>
        <begin position="15"/>
        <end position="59"/>
    </location>
</feature>
<feature type="compositionally biased region" description="Basic and acidic residues" evidence="1">
    <location>
        <begin position="103"/>
        <end position="138"/>
    </location>
</feature>
<gene>
    <name evidence="2" type="ORF">K7X08_011847</name>
</gene>
<dbReference type="AlphaFoldDB" id="A0A9Q1QYJ2"/>
<evidence type="ECO:0000313" key="3">
    <source>
        <dbReference type="Proteomes" id="UP001152561"/>
    </source>
</evidence>
<sequence length="268" mass="30646">MEENDKTGIIVPQPKNKENVPAHVQRKQEWVQRRSKYNKDNQGRHIAQEKEKKLLENNTRKTPKVGVTTKNSYDVLNVDEEEKDQNDANQDNTKKKQAKNNSVRKEVQEVDATHKNEGQKEKESVKEWVTKVFNKESEQDSNNTTTHNKMETSSEEGNKFEGLSSTSSSAVKNINDTTNIISKENNTTQQSEQLLRDKDQEVEQCSNDKGNKLVVDAVDKEVKEHPNISITSPKQVTPTHAQHKVEHQIEDTGYKDENIDDVDLSVNI</sequence>
<feature type="compositionally biased region" description="Basic and acidic residues" evidence="1">
    <location>
        <begin position="148"/>
        <end position="159"/>
    </location>
</feature>
<proteinExistence type="predicted"/>
<keyword evidence="3" id="KW-1185">Reference proteome</keyword>
<comment type="caution">
    <text evidence="2">The sequence shown here is derived from an EMBL/GenBank/DDBJ whole genome shotgun (WGS) entry which is preliminary data.</text>
</comment>